<evidence type="ECO:0000313" key="4">
    <source>
        <dbReference type="Proteomes" id="UP001595846"/>
    </source>
</evidence>
<dbReference type="Proteomes" id="UP001595846">
    <property type="component" value="Unassembled WGS sequence"/>
</dbReference>
<proteinExistence type="predicted"/>
<dbReference type="InterPro" id="IPR013561">
    <property type="entry name" value="FilR1_middle_dom"/>
</dbReference>
<keyword evidence="4" id="KW-1185">Reference proteome</keyword>
<sequence length="261" mass="28440">MNQHDDDRGRLLNQAALLEAARGTTADRATLQAELDVSRATAYRWTTALAERNLLERTHDGYRTTGAGGAVADAVDRFERSVAAAERLEPLLQTVSAPELTRHVDLFADADVSVASPSNPNRPIEHWLEYFASTDRFRGFVVTGCPQAVTRQGTRNVEAGINMEVICTPLALQADRNANEEAFESIAGGDTATLYSHPELPFTMSLFDETVILSGFDEETTLPVVTAATDDRAALEWAEGLYHRYRQEATAVTAATVDAIA</sequence>
<feature type="domain" description="Methanogenesis regulatory protein FilR1 middle" evidence="1">
    <location>
        <begin position="120"/>
        <end position="247"/>
    </location>
</feature>
<name>A0ABD5NQV7_9EURY</name>
<dbReference type="Pfam" id="PF08350">
    <property type="entry name" value="FilR1_middle"/>
    <property type="match status" value="1"/>
</dbReference>
<evidence type="ECO:0000259" key="1">
    <source>
        <dbReference type="Pfam" id="PF08350"/>
    </source>
</evidence>
<organism evidence="3 4">
    <name type="scientific">Halovivax cerinus</name>
    <dbReference type="NCBI Taxonomy" id="1487865"/>
    <lineage>
        <taxon>Archaea</taxon>
        <taxon>Methanobacteriati</taxon>
        <taxon>Methanobacteriota</taxon>
        <taxon>Stenosarchaea group</taxon>
        <taxon>Halobacteria</taxon>
        <taxon>Halobacteriales</taxon>
        <taxon>Natrialbaceae</taxon>
        <taxon>Halovivax</taxon>
    </lineage>
</organism>
<feature type="domain" description="HVO-A0261-like N-terminal" evidence="2">
    <location>
        <begin position="10"/>
        <end position="87"/>
    </location>
</feature>
<dbReference type="AlphaFoldDB" id="A0ABD5NQV7"/>
<evidence type="ECO:0000259" key="2">
    <source>
        <dbReference type="Pfam" id="PF25213"/>
    </source>
</evidence>
<reference evidence="3 4" key="1">
    <citation type="journal article" date="2019" name="Int. J. Syst. Evol. Microbiol.">
        <title>The Global Catalogue of Microorganisms (GCM) 10K type strain sequencing project: providing services to taxonomists for standard genome sequencing and annotation.</title>
        <authorList>
            <consortium name="The Broad Institute Genomics Platform"/>
            <consortium name="The Broad Institute Genome Sequencing Center for Infectious Disease"/>
            <person name="Wu L."/>
            <person name="Ma J."/>
        </authorList>
    </citation>
    <scope>NUCLEOTIDE SEQUENCE [LARGE SCALE GENOMIC DNA]</scope>
    <source>
        <strain evidence="3 4">IBRC-M 10256</strain>
    </source>
</reference>
<evidence type="ECO:0000313" key="3">
    <source>
        <dbReference type="EMBL" id="MFC3958964.1"/>
    </source>
</evidence>
<dbReference type="GeneID" id="73902770"/>
<dbReference type="EMBL" id="JBHSAQ010000010">
    <property type="protein sequence ID" value="MFC3958964.1"/>
    <property type="molecule type" value="Genomic_DNA"/>
</dbReference>
<dbReference type="RefSeq" id="WP_256533639.1">
    <property type="nucleotide sequence ID" value="NZ_CP101824.1"/>
</dbReference>
<dbReference type="InterPro" id="IPR057527">
    <property type="entry name" value="HVO_A0261-like_N"/>
</dbReference>
<accession>A0ABD5NQV7</accession>
<protein>
    <submittedName>
        <fullName evidence="3">Helix-turn-helix transcriptional regulator</fullName>
    </submittedName>
</protein>
<gene>
    <name evidence="3" type="ORF">ACFOUR_11380</name>
</gene>
<comment type="caution">
    <text evidence="3">The sequence shown here is derived from an EMBL/GenBank/DDBJ whole genome shotgun (WGS) entry which is preliminary data.</text>
</comment>
<dbReference type="Pfam" id="PF25213">
    <property type="entry name" value="HVO_A0261_N"/>
    <property type="match status" value="1"/>
</dbReference>